<dbReference type="AlphaFoldDB" id="A0A7U8C3X8"/>
<dbReference type="EMBL" id="AAOW01000019">
    <property type="protein sequence ID" value="EAR60331.1"/>
    <property type="molecule type" value="Genomic_DNA"/>
</dbReference>
<dbReference type="Proteomes" id="UP000002171">
    <property type="component" value="Unassembled WGS sequence"/>
</dbReference>
<sequence length="468" mass="52712">MSKRITLKLIIIGFLGLLLWIPLLLEQGVIYERMSYRDQVIRDIASKWTGRQTITGPVAIIPWQLDYSESVWDDKLKTYRQVNKKKQGRYLLLPNQFTADTEISNSTRSRGIYQIPVYNGTIAMAGKFSNQPLLKFKKQIEEKNKGQLSWGQANLTLMISDMRGIVSEPESEWGGKPIQFTPGSAINSAPQGIQAEVSGWSDNLAEQITFSIDMQFKGMEKLLITPVGANSAITMKSDWPHPSFTGRHLPTSYEISEQGFSAQWNTSPFSGDLDSVLNDCQRNNYCDFSAHAIGAEFIDPVDMYSQAERSIKYGLLFIAVTFMLFFLFEVLKKLQIHPIQYGMVGLALALFYLLLVSLSEHIDFIWAYIIATIACCTLLGGYLSAVLQSRSRGYWFSAGIAGLYALLYMIISSEDFALLMGTLLIFITLAVGMMTTRKVDWYQLNQKPQSLANDMPETEDTAAERNSQ</sequence>
<evidence type="ECO:0000313" key="2">
    <source>
        <dbReference type="EMBL" id="EAR60331.1"/>
    </source>
</evidence>
<reference evidence="2 3" key="1">
    <citation type="submission" date="2006-02" db="EMBL/GenBank/DDBJ databases">
        <authorList>
            <person name="Pinhassi J."/>
            <person name="Pedros-Alio C."/>
            <person name="Ferriera S."/>
            <person name="Johnson J."/>
            <person name="Kravitz S."/>
            <person name="Halpern A."/>
            <person name="Remington K."/>
            <person name="Beeson K."/>
            <person name="Tran B."/>
            <person name="Rogers Y.-H."/>
            <person name="Friedman R."/>
            <person name="Venter J.C."/>
        </authorList>
    </citation>
    <scope>NUCLEOTIDE SEQUENCE [LARGE SCALE GENOMIC DNA]</scope>
    <source>
        <strain evidence="2 3">MED92</strain>
    </source>
</reference>
<keyword evidence="1" id="KW-0812">Transmembrane</keyword>
<dbReference type="PANTHER" id="PTHR30092">
    <property type="entry name" value="INNER MEMBRANE PROTEIN CRED"/>
    <property type="match status" value="1"/>
</dbReference>
<feature type="transmembrane region" description="Helical" evidence="1">
    <location>
        <begin position="338"/>
        <end position="359"/>
    </location>
</feature>
<keyword evidence="1" id="KW-0472">Membrane</keyword>
<comment type="caution">
    <text evidence="2">The sequence shown here is derived from an EMBL/GenBank/DDBJ whole genome shotgun (WGS) entry which is preliminary data.</text>
</comment>
<feature type="transmembrane region" description="Helical" evidence="1">
    <location>
        <begin position="417"/>
        <end position="436"/>
    </location>
</feature>
<feature type="transmembrane region" description="Helical" evidence="1">
    <location>
        <begin position="365"/>
        <end position="387"/>
    </location>
</feature>
<feature type="transmembrane region" description="Helical" evidence="1">
    <location>
        <begin position="394"/>
        <end position="411"/>
    </location>
</feature>
<gene>
    <name evidence="2" type="ORF">MED92_00335</name>
</gene>
<protein>
    <submittedName>
        <fullName evidence="2">Inner membrane protein CreD</fullName>
    </submittedName>
</protein>
<dbReference type="RefSeq" id="WP_007022939.1">
    <property type="nucleotide sequence ID" value="NZ_CH724128.1"/>
</dbReference>
<proteinExistence type="predicted"/>
<dbReference type="NCBIfam" id="NF008712">
    <property type="entry name" value="PRK11715.1-1"/>
    <property type="match status" value="1"/>
</dbReference>
<accession>A0A7U8C3X8</accession>
<dbReference type="GO" id="GO:0005886">
    <property type="term" value="C:plasma membrane"/>
    <property type="evidence" value="ECO:0007669"/>
    <property type="project" value="TreeGrafter"/>
</dbReference>
<dbReference type="OrthoDB" id="9791851at2"/>
<name>A0A7U8C3X8_NEPCE</name>
<evidence type="ECO:0000256" key="1">
    <source>
        <dbReference type="SAM" id="Phobius"/>
    </source>
</evidence>
<keyword evidence="1" id="KW-1133">Transmembrane helix</keyword>
<dbReference type="PANTHER" id="PTHR30092:SF0">
    <property type="entry name" value="INNER MEMBRANE PROTEIN CRED"/>
    <property type="match status" value="1"/>
</dbReference>
<dbReference type="InterPro" id="IPR010364">
    <property type="entry name" value="Uncharacterised_IM_CreD"/>
</dbReference>
<feature type="transmembrane region" description="Helical" evidence="1">
    <location>
        <begin position="313"/>
        <end position="331"/>
    </location>
</feature>
<dbReference type="Pfam" id="PF06123">
    <property type="entry name" value="CreD"/>
    <property type="match status" value="1"/>
</dbReference>
<organism evidence="2 3">
    <name type="scientific">Neptuniibacter caesariensis</name>
    <dbReference type="NCBI Taxonomy" id="207954"/>
    <lineage>
        <taxon>Bacteria</taxon>
        <taxon>Pseudomonadati</taxon>
        <taxon>Pseudomonadota</taxon>
        <taxon>Gammaproteobacteria</taxon>
        <taxon>Oceanospirillales</taxon>
        <taxon>Oceanospirillaceae</taxon>
        <taxon>Neptuniibacter</taxon>
    </lineage>
</organism>
<evidence type="ECO:0000313" key="3">
    <source>
        <dbReference type="Proteomes" id="UP000002171"/>
    </source>
</evidence>
<keyword evidence="3" id="KW-1185">Reference proteome</keyword>
<dbReference type="PIRSF" id="PIRSF004548">
    <property type="entry name" value="CreD"/>
    <property type="match status" value="1"/>
</dbReference>